<evidence type="ECO:0000313" key="5">
    <source>
        <dbReference type="EMBL" id="CAL4764941.1"/>
    </source>
</evidence>
<dbReference type="EMBL" id="CAMXCT010000356">
    <property type="protein sequence ID" value="CAI3977629.1"/>
    <property type="molecule type" value="Genomic_DNA"/>
</dbReference>
<keyword evidence="1" id="KW-0479">Metal-binding</keyword>
<organism evidence="4">
    <name type="scientific">Cladocopium goreaui</name>
    <dbReference type="NCBI Taxonomy" id="2562237"/>
    <lineage>
        <taxon>Eukaryota</taxon>
        <taxon>Sar</taxon>
        <taxon>Alveolata</taxon>
        <taxon>Dinophyceae</taxon>
        <taxon>Suessiales</taxon>
        <taxon>Symbiodiniaceae</taxon>
        <taxon>Cladocopium</taxon>
    </lineage>
</organism>
<sequence length="325" mass="35959">MPPKSKAAAKRPASQALRKKGNVKNAAVSAKKLRELEQVRKVKEPFLDMFVEALTKGDPDPSELAWHLSWRCSNPRRYDAPAACSLMLFSEALPGHVNLCDVLEAIDYHQAIRKHIGDERWEERRVRADELLQKLQGAKVSPRSFSLLHRAVSVACAKKDGPSEELKALSSATSKAVCDKDPEGACPICLAGWRADDSVLVLSCNHVLHVDCFWKMITAAGSDALRGRCRVCRAPVHWGPVARSNLRCILASALAAALVRQQQAGGGLSQSDVAEYCSRVSEEIGESFHDIWTEVPYQLLKVRQKALPNSEMANLQRLFSTPFLR</sequence>
<feature type="compositionally biased region" description="Low complexity" evidence="2">
    <location>
        <begin position="1"/>
        <end position="16"/>
    </location>
</feature>
<dbReference type="EMBL" id="CAMXCT030000356">
    <property type="protein sequence ID" value="CAL4764941.1"/>
    <property type="molecule type" value="Genomic_DNA"/>
</dbReference>
<dbReference type="SMART" id="SM00184">
    <property type="entry name" value="RING"/>
    <property type="match status" value="1"/>
</dbReference>
<dbReference type="EMBL" id="CAMXCT020000356">
    <property type="protein sequence ID" value="CAL1131004.1"/>
    <property type="molecule type" value="Genomic_DNA"/>
</dbReference>
<accession>A0A9P1FHV3</accession>
<dbReference type="InterPro" id="IPR013083">
    <property type="entry name" value="Znf_RING/FYVE/PHD"/>
</dbReference>
<proteinExistence type="predicted"/>
<keyword evidence="6" id="KW-1185">Reference proteome</keyword>
<dbReference type="Proteomes" id="UP001152797">
    <property type="component" value="Unassembled WGS sequence"/>
</dbReference>
<dbReference type="InterPro" id="IPR001841">
    <property type="entry name" value="Znf_RING"/>
</dbReference>
<dbReference type="Pfam" id="PF13639">
    <property type="entry name" value="zf-RING_2"/>
    <property type="match status" value="1"/>
</dbReference>
<comment type="caution">
    <text evidence="4">The sequence shown here is derived from an EMBL/GenBank/DDBJ whole genome shotgun (WGS) entry which is preliminary data.</text>
</comment>
<evidence type="ECO:0000313" key="4">
    <source>
        <dbReference type="EMBL" id="CAI3977629.1"/>
    </source>
</evidence>
<dbReference type="GO" id="GO:0008270">
    <property type="term" value="F:zinc ion binding"/>
    <property type="evidence" value="ECO:0007669"/>
    <property type="project" value="UniProtKB-KW"/>
</dbReference>
<keyword evidence="1" id="KW-0862">Zinc</keyword>
<reference evidence="5 6" key="2">
    <citation type="submission" date="2024-05" db="EMBL/GenBank/DDBJ databases">
        <authorList>
            <person name="Chen Y."/>
            <person name="Shah S."/>
            <person name="Dougan E. K."/>
            <person name="Thang M."/>
            <person name="Chan C."/>
        </authorList>
    </citation>
    <scope>NUCLEOTIDE SEQUENCE [LARGE SCALE GENOMIC DNA]</scope>
</reference>
<feature type="region of interest" description="Disordered" evidence="2">
    <location>
        <begin position="1"/>
        <end position="24"/>
    </location>
</feature>
<keyword evidence="1" id="KW-0863">Zinc-finger</keyword>
<protein>
    <submittedName>
        <fullName evidence="5">RING-type domain-containing protein</fullName>
    </submittedName>
</protein>
<name>A0A9P1FHV3_9DINO</name>
<evidence type="ECO:0000313" key="6">
    <source>
        <dbReference type="Proteomes" id="UP001152797"/>
    </source>
</evidence>
<dbReference type="SUPFAM" id="SSF57850">
    <property type="entry name" value="RING/U-box"/>
    <property type="match status" value="1"/>
</dbReference>
<dbReference type="PROSITE" id="PS50089">
    <property type="entry name" value="ZF_RING_2"/>
    <property type="match status" value="1"/>
</dbReference>
<evidence type="ECO:0000259" key="3">
    <source>
        <dbReference type="PROSITE" id="PS50089"/>
    </source>
</evidence>
<gene>
    <name evidence="4" type="ORF">C1SCF055_LOCUS5756</name>
</gene>
<evidence type="ECO:0000256" key="2">
    <source>
        <dbReference type="SAM" id="MobiDB-lite"/>
    </source>
</evidence>
<reference evidence="4" key="1">
    <citation type="submission" date="2022-10" db="EMBL/GenBank/DDBJ databases">
        <authorList>
            <person name="Chen Y."/>
            <person name="Dougan E. K."/>
            <person name="Chan C."/>
            <person name="Rhodes N."/>
            <person name="Thang M."/>
        </authorList>
    </citation>
    <scope>NUCLEOTIDE SEQUENCE</scope>
</reference>
<dbReference type="OrthoDB" id="288178at2759"/>
<dbReference type="Gene3D" id="3.30.40.10">
    <property type="entry name" value="Zinc/RING finger domain, C3HC4 (zinc finger)"/>
    <property type="match status" value="1"/>
</dbReference>
<feature type="domain" description="RING-type" evidence="3">
    <location>
        <begin position="186"/>
        <end position="233"/>
    </location>
</feature>
<dbReference type="AlphaFoldDB" id="A0A9P1FHV3"/>
<evidence type="ECO:0000256" key="1">
    <source>
        <dbReference type="PROSITE-ProRule" id="PRU00175"/>
    </source>
</evidence>